<evidence type="ECO:0000313" key="7">
    <source>
        <dbReference type="Proteomes" id="UP000190774"/>
    </source>
</evidence>
<keyword evidence="1" id="KW-0004">4Fe-4S</keyword>
<evidence type="ECO:0000256" key="1">
    <source>
        <dbReference type="ARBA" id="ARBA00022485"/>
    </source>
</evidence>
<dbReference type="GO" id="GO:0051539">
    <property type="term" value="F:4 iron, 4 sulfur cluster binding"/>
    <property type="evidence" value="ECO:0007669"/>
    <property type="project" value="UniProtKB-KW"/>
</dbReference>
<dbReference type="SUPFAM" id="SSF51905">
    <property type="entry name" value="FAD/NAD(P)-binding domain"/>
    <property type="match status" value="1"/>
</dbReference>
<name>A0A1T4YGM0_9BACT</name>
<keyword evidence="3" id="KW-0560">Oxidoreductase</keyword>
<protein>
    <submittedName>
        <fullName evidence="6">FAD dependent oxidoreductase</fullName>
    </submittedName>
</protein>
<dbReference type="GO" id="GO:0016491">
    <property type="term" value="F:oxidoreductase activity"/>
    <property type="evidence" value="ECO:0007669"/>
    <property type="project" value="UniProtKB-KW"/>
</dbReference>
<keyword evidence="5" id="KW-0411">Iron-sulfur</keyword>
<evidence type="ECO:0000256" key="3">
    <source>
        <dbReference type="ARBA" id="ARBA00023002"/>
    </source>
</evidence>
<dbReference type="AlphaFoldDB" id="A0A1T4YGM0"/>
<gene>
    <name evidence="6" type="ORF">SAMN02745166_03140</name>
</gene>
<proteinExistence type="predicted"/>
<dbReference type="Proteomes" id="UP000190774">
    <property type="component" value="Unassembled WGS sequence"/>
</dbReference>
<reference evidence="7" key="1">
    <citation type="submission" date="2017-02" db="EMBL/GenBank/DDBJ databases">
        <authorList>
            <person name="Varghese N."/>
            <person name="Submissions S."/>
        </authorList>
    </citation>
    <scope>NUCLEOTIDE SEQUENCE [LARGE SCALE GENOMIC DNA]</scope>
    <source>
        <strain evidence="7">ATCC 700200</strain>
    </source>
</reference>
<accession>A0A1T4YGM0</accession>
<organism evidence="6 7">
    <name type="scientific">Prosthecobacter debontii</name>
    <dbReference type="NCBI Taxonomy" id="48467"/>
    <lineage>
        <taxon>Bacteria</taxon>
        <taxon>Pseudomonadati</taxon>
        <taxon>Verrucomicrobiota</taxon>
        <taxon>Verrucomicrobiia</taxon>
        <taxon>Verrucomicrobiales</taxon>
        <taxon>Verrucomicrobiaceae</taxon>
        <taxon>Prosthecobacter</taxon>
    </lineage>
</organism>
<dbReference type="PANTHER" id="PTHR43498:SF1">
    <property type="entry name" value="COB--COM HETERODISULFIDE REDUCTASE IRON-SULFUR SUBUNIT A"/>
    <property type="match status" value="1"/>
</dbReference>
<dbReference type="InterPro" id="IPR036188">
    <property type="entry name" value="FAD/NAD-bd_sf"/>
</dbReference>
<keyword evidence="2" id="KW-0479">Metal-binding</keyword>
<dbReference type="PANTHER" id="PTHR43498">
    <property type="entry name" value="FERREDOXIN:COB-COM HETERODISULFIDE REDUCTASE SUBUNIT A"/>
    <property type="match status" value="1"/>
</dbReference>
<dbReference type="Pfam" id="PF12831">
    <property type="entry name" value="FAD_oxidored"/>
    <property type="match status" value="1"/>
</dbReference>
<dbReference type="InterPro" id="IPR039650">
    <property type="entry name" value="HdrA-like"/>
</dbReference>
<keyword evidence="7" id="KW-1185">Reference proteome</keyword>
<evidence type="ECO:0000256" key="5">
    <source>
        <dbReference type="ARBA" id="ARBA00023014"/>
    </source>
</evidence>
<sequence>MWGVAVSSLSASDPIKTEYDLVVVEATPGGIATAVRAAREGLSVLLLNRTQHLGGILANGLGVWDTQYEGKRSPIYDEVRRSIMEHYRTTYGEKSPQYQAAQPGKSGHTNGRFEARVAERILTELVHREPNITVLKGFVPVKLEREGRLLTKLHLAAWGQPDTPLEIQAASYADCSYEGDLLPLAGVEYRVGRESRDEYQEPHAGRIYMQASKTPPDEATAQMAEKHDRLNLRQFPGFQIIVKPESTGEGDSNVQAFNYRTTLTSDPANRLPVEKPADYDPEFLKTLEFGSIVSPLPNQKIGWNRPQLIGPHQAYVEGDWKTRRQVMDQHWNATMGLLYFLQNDPSVTPERRKFFGAYGLAKDEFVDNGHRPHEFYVREARRLRGRYVITQHDFMLKLGADRAPAHADSIAFAEWYMDTHACTPGKVGTSLDEGKMMLHHETFPAQVPYRALLPSEVDNLIVPVCVSSTHVAWGAIRLEPIWMQIGESAGYACALAKQTETTLAGVETIHLVRKLAESRSMISFFNDVDVSRAQDGGTAALIFAGRGFFPGYDAKLGAPATEALAKVWLTEALVPIPEDAVAEQMKQRVQEAEMMESPPLTREAWERIGGPSSMPTPTNPQTALDVLSRGDLLDELLARMRW</sequence>
<dbReference type="Gene3D" id="3.50.50.60">
    <property type="entry name" value="FAD/NAD(P)-binding domain"/>
    <property type="match status" value="1"/>
</dbReference>
<keyword evidence="4" id="KW-0408">Iron</keyword>
<evidence type="ECO:0000313" key="6">
    <source>
        <dbReference type="EMBL" id="SKB00441.1"/>
    </source>
</evidence>
<dbReference type="GO" id="GO:0046872">
    <property type="term" value="F:metal ion binding"/>
    <property type="evidence" value="ECO:0007669"/>
    <property type="project" value="UniProtKB-KW"/>
</dbReference>
<dbReference type="STRING" id="48467.SAMN02745166_03140"/>
<dbReference type="EMBL" id="FUYE01000010">
    <property type="protein sequence ID" value="SKB00441.1"/>
    <property type="molecule type" value="Genomic_DNA"/>
</dbReference>
<evidence type="ECO:0000256" key="4">
    <source>
        <dbReference type="ARBA" id="ARBA00023004"/>
    </source>
</evidence>
<evidence type="ECO:0000256" key="2">
    <source>
        <dbReference type="ARBA" id="ARBA00022723"/>
    </source>
</evidence>